<gene>
    <name evidence="2" type="ORF">LOC68_24660</name>
</gene>
<sequence length="532" mass="58086">MTRLLSPSALFAAALLFGVWTLLIPARLSADDRETLEALFRDAGAGEVVTIPPGVYRLDGASPIVLKSDLAVVARGAEFRFPESLPGHRGVMFTGTDLRNFSWEGGKFVGHVFDLDRSDNVWEPQANSRPIVISSSKEGQSENLRFANIQSSDVAGAVVTVQGASGVTLEGCRLIRSGKFMWDYGLLWQITVWPEDFSAEQQQMAAKYFPRDLIRTSLTMKQGEDRVWLDNAKPLAVTPTSERGKGCVCFYGDTLPTNLVRGRQYFIVDSQPEFIRIALEPHGEPIKFASDGGAKLKMITDLFRAHLALYAPSGSGPGKGAFDFVHCNDVIVRGCQLSALGDTMHIQYCRNVVFTANQILGSRMGAFFLAEYCQNAVISGNTVDGTNGSRVISVEKSCRDVVITGNTFRNGGRGSWINQPTNFVLANNVFVNNTTKCEPSPQRGRRSFVTGDYETYPELYFTTHEAGGKYGNVIVRDNIFVSGDHAEFAIKCHPGGGQIVIQGNTFSGAAQEIDADGCTNVTIDGNRFVPQK</sequence>
<name>A0A9X1SJ76_9BACT</name>
<reference evidence="2" key="1">
    <citation type="submission" date="2021-11" db="EMBL/GenBank/DDBJ databases">
        <title>Genome sequence.</title>
        <authorList>
            <person name="Sun Q."/>
        </authorList>
    </citation>
    <scope>NUCLEOTIDE SEQUENCE</scope>
    <source>
        <strain evidence="2">JC732</strain>
    </source>
</reference>
<dbReference type="InterPro" id="IPR007742">
    <property type="entry name" value="NosD_dom"/>
</dbReference>
<keyword evidence="3" id="KW-1185">Reference proteome</keyword>
<dbReference type="Pfam" id="PF05048">
    <property type="entry name" value="NosD"/>
    <property type="match status" value="1"/>
</dbReference>
<dbReference type="EMBL" id="JAJKFT010000010">
    <property type="protein sequence ID" value="MCC9631601.1"/>
    <property type="molecule type" value="Genomic_DNA"/>
</dbReference>
<evidence type="ECO:0000313" key="3">
    <source>
        <dbReference type="Proteomes" id="UP001139103"/>
    </source>
</evidence>
<dbReference type="AlphaFoldDB" id="A0A9X1SJ76"/>
<accession>A0A9X1SJ76</accession>
<dbReference type="RefSeq" id="WP_230223868.1">
    <property type="nucleotide sequence ID" value="NZ_JAJKFT010000010.1"/>
</dbReference>
<comment type="caution">
    <text evidence="2">The sequence shown here is derived from an EMBL/GenBank/DDBJ whole genome shotgun (WGS) entry which is preliminary data.</text>
</comment>
<dbReference type="Proteomes" id="UP001139103">
    <property type="component" value="Unassembled WGS sequence"/>
</dbReference>
<organism evidence="2 3">
    <name type="scientific">Blastopirellula sediminis</name>
    <dbReference type="NCBI Taxonomy" id="2894196"/>
    <lineage>
        <taxon>Bacteria</taxon>
        <taxon>Pseudomonadati</taxon>
        <taxon>Planctomycetota</taxon>
        <taxon>Planctomycetia</taxon>
        <taxon>Pirellulales</taxon>
        <taxon>Pirellulaceae</taxon>
        <taxon>Blastopirellula</taxon>
    </lineage>
</organism>
<dbReference type="Gene3D" id="2.160.20.10">
    <property type="entry name" value="Single-stranded right-handed beta-helix, Pectin lyase-like"/>
    <property type="match status" value="2"/>
</dbReference>
<dbReference type="SMART" id="SM00710">
    <property type="entry name" value="PbH1"/>
    <property type="match status" value="7"/>
</dbReference>
<evidence type="ECO:0000313" key="2">
    <source>
        <dbReference type="EMBL" id="MCC9631601.1"/>
    </source>
</evidence>
<dbReference type="InterPro" id="IPR006626">
    <property type="entry name" value="PbH1"/>
</dbReference>
<dbReference type="SUPFAM" id="SSF51126">
    <property type="entry name" value="Pectin lyase-like"/>
    <property type="match status" value="2"/>
</dbReference>
<dbReference type="InterPro" id="IPR011050">
    <property type="entry name" value="Pectin_lyase_fold/virulence"/>
</dbReference>
<proteinExistence type="predicted"/>
<dbReference type="InterPro" id="IPR012334">
    <property type="entry name" value="Pectin_lyas_fold"/>
</dbReference>
<evidence type="ECO:0000259" key="1">
    <source>
        <dbReference type="Pfam" id="PF05048"/>
    </source>
</evidence>
<protein>
    <submittedName>
        <fullName evidence="2">Right-handed parallel beta-helix repeat-containing protein</fullName>
    </submittedName>
</protein>
<feature type="domain" description="Periplasmic copper-binding protein NosD beta helix" evidence="1">
    <location>
        <begin position="322"/>
        <end position="442"/>
    </location>
</feature>